<organism evidence="1">
    <name type="scientific">uncultured Caudovirales phage</name>
    <dbReference type="NCBI Taxonomy" id="2100421"/>
    <lineage>
        <taxon>Viruses</taxon>
        <taxon>Duplodnaviria</taxon>
        <taxon>Heunggongvirae</taxon>
        <taxon>Uroviricota</taxon>
        <taxon>Caudoviricetes</taxon>
        <taxon>Peduoviridae</taxon>
        <taxon>Maltschvirus</taxon>
        <taxon>Maltschvirus maltsch</taxon>
    </lineage>
</organism>
<sequence>MNTLLIVWAIVAGDRHMAYRAWKPLGEFSSVAACNEAARQLGYTDNDKYRCVKK</sequence>
<proteinExistence type="predicted"/>
<accession>A0A6J7WYL2</accession>
<evidence type="ECO:0000313" key="1">
    <source>
        <dbReference type="EMBL" id="CAB5223096.1"/>
    </source>
</evidence>
<dbReference type="EMBL" id="LR798306">
    <property type="protein sequence ID" value="CAB5223096.1"/>
    <property type="molecule type" value="Genomic_DNA"/>
</dbReference>
<name>A0A6J7WYL2_9CAUD</name>
<reference evidence="1" key="1">
    <citation type="submission" date="2020-05" db="EMBL/GenBank/DDBJ databases">
        <authorList>
            <person name="Chiriac C."/>
            <person name="Salcher M."/>
            <person name="Ghai R."/>
            <person name="Kavagutti S V."/>
        </authorList>
    </citation>
    <scope>NUCLEOTIDE SEQUENCE</scope>
</reference>
<gene>
    <name evidence="1" type="ORF">UFOVP378_51</name>
</gene>
<protein>
    <submittedName>
        <fullName evidence="1">Uncharacterized protein</fullName>
    </submittedName>
</protein>